<evidence type="ECO:0000256" key="1">
    <source>
        <dbReference type="ARBA" id="ARBA00003263"/>
    </source>
</evidence>
<dbReference type="GO" id="GO:0000977">
    <property type="term" value="F:RNA polymerase II transcription regulatory region sequence-specific DNA binding"/>
    <property type="evidence" value="ECO:0007669"/>
    <property type="project" value="TreeGrafter"/>
</dbReference>
<name>A0AAW1FNR4_ZOAVI</name>
<comment type="subcellular location">
    <subcellularLocation>
        <location evidence="2 3 4">Nucleus</location>
    </subcellularLocation>
</comment>
<feature type="domain" description="Homeobox" evidence="6">
    <location>
        <begin position="56"/>
        <end position="116"/>
    </location>
</feature>
<organism evidence="7 8">
    <name type="scientific">Zoarces viviparus</name>
    <name type="common">Viviparous eelpout</name>
    <name type="synonym">Blennius viviparus</name>
    <dbReference type="NCBI Taxonomy" id="48416"/>
    <lineage>
        <taxon>Eukaryota</taxon>
        <taxon>Metazoa</taxon>
        <taxon>Chordata</taxon>
        <taxon>Craniata</taxon>
        <taxon>Vertebrata</taxon>
        <taxon>Euteleostomi</taxon>
        <taxon>Actinopterygii</taxon>
        <taxon>Neopterygii</taxon>
        <taxon>Teleostei</taxon>
        <taxon>Neoteleostei</taxon>
        <taxon>Acanthomorphata</taxon>
        <taxon>Eupercaria</taxon>
        <taxon>Perciformes</taxon>
        <taxon>Cottioidei</taxon>
        <taxon>Zoarcales</taxon>
        <taxon>Zoarcidae</taxon>
        <taxon>Zoarcinae</taxon>
        <taxon>Zoarces</taxon>
    </lineage>
</organism>
<reference evidence="7 8" key="1">
    <citation type="journal article" date="2024" name="Genome Biol. Evol.">
        <title>Chromosome-level genome assembly of the viviparous eelpout Zoarces viviparus.</title>
        <authorList>
            <person name="Fuhrmann N."/>
            <person name="Brasseur M.V."/>
            <person name="Bakowski C.E."/>
            <person name="Podsiadlowski L."/>
            <person name="Prost S."/>
            <person name="Krehenwinkel H."/>
            <person name="Mayer C."/>
        </authorList>
    </citation>
    <scope>NUCLEOTIDE SEQUENCE [LARGE SCALE GENOMIC DNA]</scope>
    <source>
        <strain evidence="7">NO-MEL_2022_Ind0_liver</strain>
    </source>
</reference>
<dbReference type="InterPro" id="IPR050649">
    <property type="entry name" value="Paired_Homeobox_TFs"/>
</dbReference>
<evidence type="ECO:0000256" key="5">
    <source>
        <dbReference type="SAM" id="MobiDB-lite"/>
    </source>
</evidence>
<keyword evidence="3 4" id="KW-0371">Homeobox</keyword>
<dbReference type="Pfam" id="PF00046">
    <property type="entry name" value="Homeodomain"/>
    <property type="match status" value="1"/>
</dbReference>
<comment type="caution">
    <text evidence="7">The sequence shown here is derived from an EMBL/GenBank/DDBJ whole genome shotgun (WGS) entry which is preliminary data.</text>
</comment>
<dbReference type="AlphaFoldDB" id="A0AAW1FNR4"/>
<evidence type="ECO:0000256" key="4">
    <source>
        <dbReference type="RuleBase" id="RU000682"/>
    </source>
</evidence>
<dbReference type="EMBL" id="JBCEZU010000045">
    <property type="protein sequence ID" value="KAK9536474.1"/>
    <property type="molecule type" value="Genomic_DNA"/>
</dbReference>
<keyword evidence="3 4" id="KW-0238">DNA-binding</keyword>
<evidence type="ECO:0000313" key="8">
    <source>
        <dbReference type="Proteomes" id="UP001488805"/>
    </source>
</evidence>
<dbReference type="PROSITE" id="PS50071">
    <property type="entry name" value="HOMEOBOX_2"/>
    <property type="match status" value="1"/>
</dbReference>
<dbReference type="SUPFAM" id="SSF46689">
    <property type="entry name" value="Homeodomain-like"/>
    <property type="match status" value="1"/>
</dbReference>
<dbReference type="Gene3D" id="1.10.10.60">
    <property type="entry name" value="Homeodomain-like"/>
    <property type="match status" value="1"/>
</dbReference>
<feature type="DNA-binding region" description="Homeobox" evidence="3">
    <location>
        <begin position="58"/>
        <end position="117"/>
    </location>
</feature>
<dbReference type="SMART" id="SM00389">
    <property type="entry name" value="HOX"/>
    <property type="match status" value="1"/>
</dbReference>
<dbReference type="PANTHER" id="PTHR24329:SF543">
    <property type="entry name" value="FI01017P-RELATED"/>
    <property type="match status" value="1"/>
</dbReference>
<dbReference type="PANTHER" id="PTHR24329">
    <property type="entry name" value="HOMEOBOX PROTEIN ARISTALESS"/>
    <property type="match status" value="1"/>
</dbReference>
<proteinExistence type="predicted"/>
<evidence type="ECO:0000256" key="3">
    <source>
        <dbReference type="PROSITE-ProRule" id="PRU00108"/>
    </source>
</evidence>
<evidence type="ECO:0000256" key="2">
    <source>
        <dbReference type="ARBA" id="ARBA00004123"/>
    </source>
</evidence>
<dbReference type="CDD" id="cd00086">
    <property type="entry name" value="homeodomain"/>
    <property type="match status" value="1"/>
</dbReference>
<keyword evidence="8" id="KW-1185">Reference proteome</keyword>
<dbReference type="InterPro" id="IPR001356">
    <property type="entry name" value="HD"/>
</dbReference>
<dbReference type="Proteomes" id="UP001488805">
    <property type="component" value="Unassembled WGS sequence"/>
</dbReference>
<dbReference type="InterPro" id="IPR009057">
    <property type="entry name" value="Homeodomain-like_sf"/>
</dbReference>
<dbReference type="GO" id="GO:0000981">
    <property type="term" value="F:DNA-binding transcription factor activity, RNA polymerase II-specific"/>
    <property type="evidence" value="ECO:0007669"/>
    <property type="project" value="TreeGrafter"/>
</dbReference>
<feature type="region of interest" description="Disordered" evidence="5">
    <location>
        <begin position="33"/>
        <end position="54"/>
    </location>
</feature>
<keyword evidence="3 4" id="KW-0539">Nucleus</keyword>
<dbReference type="GO" id="GO:0005634">
    <property type="term" value="C:nucleus"/>
    <property type="evidence" value="ECO:0007669"/>
    <property type="project" value="UniProtKB-SubCell"/>
</dbReference>
<comment type="function">
    <text evidence="1">Sequence-specific transcription factor which is part of a developmental regulatory system that provides cells with specific positional identities on the anterior-posterior axis.</text>
</comment>
<gene>
    <name evidence="7" type="ORF">VZT92_006250</name>
</gene>
<protein>
    <recommendedName>
        <fullName evidence="6">Homeobox domain-containing protein</fullName>
    </recommendedName>
</protein>
<accession>A0AAW1FNR4</accession>
<evidence type="ECO:0000259" key="6">
    <source>
        <dbReference type="PROSITE" id="PS50071"/>
    </source>
</evidence>
<sequence>MAFMADFTGDHVSEINRFDLGHYCPTASPDMNNNDNYAQDSSRVHHGAPHRTHSETLRIQKRTIFSKAQVRELERAFSVTQYPDIEIKESLASITGLPKSRIQVWFQNRRNRSFKSKKPTKEVQKPSTDYLHQSSYTPFPELVPSLPPTPSYSTCCFPHRPGLEVPQDHYDQTPEYTDYCHDMFPLGGLNEWDLMEDFEVFLGDAHGPQPVDNLSAAVGHPGPLESVQGQLDHQSFSSNESMDDLSDPCCEHLGDFNLSDLNISAAMIDYLLG</sequence>
<evidence type="ECO:0000313" key="7">
    <source>
        <dbReference type="EMBL" id="KAK9536474.1"/>
    </source>
</evidence>